<gene>
    <name evidence="2" type="ORF">BASA50_006323</name>
</gene>
<sequence length="718" mass="81072">METVQHAGALITINESGHVALHAVHNTGQHRVMLFSYHPDGRFLIDDQHDMYSATPDKIVNEFVHYGIVGFLDLVFAKFLIVIVERELAATNATESTRIWRIARVEAVAVFRGQMALSLDEEEHERLCVASVTDEFTTGNKYFSTDVDLTNGPQSGFWLGLRHYSNDVDSNAYFSHLNDNFIWNKFMLRHFLSHKTHDFVLPLICGHVGSMELNLDGPPSTLFLISRISRHRAGARYWSRGVDSNGHTSIEVETDVLVTHKEGTSSFCMVQGSVPLFWEQKKITDPLCSPQIDLSQVHWPDSLASMKTHFNSLLNTYSDKVYVIDLLDRHSSSSDTAKLSCAFEEALHKNGDSSVVYSRHVPPITADAIKTFVHSMDDIIRQHGYLQVDDIEDRGSSGTRYRQLCVIRINSLDCVDETSMAQYQISRCLIRKILRDLGVWASSRQGFDTSTERTLGKLWLDHANAISDYYTGTPMLFSSVMSSSTLGSWMAPVRYAALTLARIYMGHFQDYARQDRIDYFMGHRDEHGVGKMTQEPLSVLSTSIEPVTMAVSYSQNSQLNAIMGACSDGADKASRGPQSLALKSVQAQIRLRRRLSYHELTQPWPLSNILLARKFTAPTQITTYSEFALALAWLFIYSLSKYICGYPMPLLIRRPLRDVDTNSFPAWNPPQARGISVTLSNMRQEQCKNLLDPNYVETTFFSSAFGTGRFDRISKASR</sequence>
<dbReference type="Pfam" id="PF02383">
    <property type="entry name" value="Syja_N"/>
    <property type="match status" value="1"/>
</dbReference>
<organism evidence="2 3">
    <name type="scientific">Batrachochytrium salamandrivorans</name>
    <dbReference type="NCBI Taxonomy" id="1357716"/>
    <lineage>
        <taxon>Eukaryota</taxon>
        <taxon>Fungi</taxon>
        <taxon>Fungi incertae sedis</taxon>
        <taxon>Chytridiomycota</taxon>
        <taxon>Chytridiomycota incertae sedis</taxon>
        <taxon>Chytridiomycetes</taxon>
        <taxon>Rhizophydiales</taxon>
        <taxon>Rhizophydiales incertae sedis</taxon>
        <taxon>Batrachochytrium</taxon>
    </lineage>
</organism>
<keyword evidence="3" id="KW-1185">Reference proteome</keyword>
<evidence type="ECO:0000259" key="1">
    <source>
        <dbReference type="PROSITE" id="PS50275"/>
    </source>
</evidence>
<name>A0ABQ8FDK9_9FUNG</name>
<dbReference type="InterPro" id="IPR002013">
    <property type="entry name" value="SAC_dom"/>
</dbReference>
<protein>
    <recommendedName>
        <fullName evidence="1">SAC domain-containing protein</fullName>
    </recommendedName>
</protein>
<accession>A0ABQ8FDK9</accession>
<dbReference type="PANTHER" id="PTHR45662">
    <property type="entry name" value="PHOSPHATIDYLINOSITIDE PHOSPHATASE SAC1"/>
    <property type="match status" value="1"/>
</dbReference>
<dbReference type="EMBL" id="JAFCIX010000328">
    <property type="protein sequence ID" value="KAH6594849.1"/>
    <property type="molecule type" value="Genomic_DNA"/>
</dbReference>
<feature type="domain" description="SAC" evidence="1">
    <location>
        <begin position="132"/>
        <end position="472"/>
    </location>
</feature>
<proteinExistence type="predicted"/>
<reference evidence="2 3" key="1">
    <citation type="submission" date="2021-02" db="EMBL/GenBank/DDBJ databases">
        <title>Variation within the Batrachochytrium salamandrivorans European outbreak.</title>
        <authorList>
            <person name="Kelly M."/>
            <person name="Pasmans F."/>
            <person name="Shea T.P."/>
            <person name="Munoz J.F."/>
            <person name="Carranza S."/>
            <person name="Cuomo C.A."/>
            <person name="Martel A."/>
        </authorList>
    </citation>
    <scope>NUCLEOTIDE SEQUENCE [LARGE SCALE GENOMIC DNA]</scope>
    <source>
        <strain evidence="2 3">AMFP18/2</strain>
    </source>
</reference>
<dbReference type="PROSITE" id="PS50275">
    <property type="entry name" value="SAC"/>
    <property type="match status" value="1"/>
</dbReference>
<evidence type="ECO:0000313" key="3">
    <source>
        <dbReference type="Proteomes" id="UP001648503"/>
    </source>
</evidence>
<evidence type="ECO:0000313" key="2">
    <source>
        <dbReference type="EMBL" id="KAH6594849.1"/>
    </source>
</evidence>
<dbReference type="PANTHER" id="PTHR45662:SF2">
    <property type="entry name" value="PHOSPHATIDYLINOSITOL-3-PHOSPHATASE SAC1"/>
    <property type="match status" value="1"/>
</dbReference>
<comment type="caution">
    <text evidence="2">The sequence shown here is derived from an EMBL/GenBank/DDBJ whole genome shotgun (WGS) entry which is preliminary data.</text>
</comment>
<dbReference type="Proteomes" id="UP001648503">
    <property type="component" value="Unassembled WGS sequence"/>
</dbReference>